<dbReference type="InterPro" id="IPR039421">
    <property type="entry name" value="Type_1_exporter"/>
</dbReference>
<dbReference type="InterPro" id="IPR027417">
    <property type="entry name" value="P-loop_NTPase"/>
</dbReference>
<dbReference type="SUPFAM" id="SSF52540">
    <property type="entry name" value="P-loop containing nucleoside triphosphate hydrolases"/>
    <property type="match status" value="1"/>
</dbReference>
<evidence type="ECO:0000256" key="6">
    <source>
        <dbReference type="ARBA" id="ARBA00023136"/>
    </source>
</evidence>
<dbReference type="InterPro" id="IPR036640">
    <property type="entry name" value="ABC1_TM_sf"/>
</dbReference>
<protein>
    <submittedName>
        <fullName evidence="11">Cysteine/glutathione ABC transporter ATP-binding protein/permease CydC</fullName>
    </submittedName>
</protein>
<feature type="transmembrane region" description="Helical" evidence="8">
    <location>
        <begin position="26"/>
        <end position="47"/>
    </location>
</feature>
<dbReference type="SMART" id="SM00382">
    <property type="entry name" value="AAA"/>
    <property type="match status" value="1"/>
</dbReference>
<dbReference type="GO" id="GO:0034775">
    <property type="term" value="P:glutathione transmembrane transport"/>
    <property type="evidence" value="ECO:0007669"/>
    <property type="project" value="InterPro"/>
</dbReference>
<dbReference type="Gene3D" id="3.40.50.300">
    <property type="entry name" value="P-loop containing nucleotide triphosphate hydrolases"/>
    <property type="match status" value="1"/>
</dbReference>
<dbReference type="GO" id="GO:0140359">
    <property type="term" value="F:ABC-type transporter activity"/>
    <property type="evidence" value="ECO:0007669"/>
    <property type="project" value="InterPro"/>
</dbReference>
<feature type="domain" description="ABC transmembrane type-1" evidence="10">
    <location>
        <begin position="24"/>
        <end position="307"/>
    </location>
</feature>
<keyword evidence="5 8" id="KW-1133">Transmembrane helix</keyword>
<dbReference type="InterPro" id="IPR014223">
    <property type="entry name" value="ABC_CydC/D"/>
</dbReference>
<dbReference type="PANTHER" id="PTHR24221">
    <property type="entry name" value="ATP-BINDING CASSETTE SUB-FAMILY B"/>
    <property type="match status" value="1"/>
</dbReference>
<evidence type="ECO:0000259" key="10">
    <source>
        <dbReference type="PROSITE" id="PS50929"/>
    </source>
</evidence>
<dbReference type="GO" id="GO:0034040">
    <property type="term" value="F:ATPase-coupled lipid transmembrane transporter activity"/>
    <property type="evidence" value="ECO:0007669"/>
    <property type="project" value="TreeGrafter"/>
</dbReference>
<dbReference type="CDD" id="cd03228">
    <property type="entry name" value="ABCC_MRP_Like"/>
    <property type="match status" value="1"/>
</dbReference>
<reference evidence="11 12" key="1">
    <citation type="submission" date="2019-07" db="EMBL/GenBank/DDBJ databases">
        <title>Whole genome shotgun sequence of Rhodospirillum oryzae NBRC 107573.</title>
        <authorList>
            <person name="Hosoyama A."/>
            <person name="Uohara A."/>
            <person name="Ohji S."/>
            <person name="Ichikawa N."/>
        </authorList>
    </citation>
    <scope>NUCLEOTIDE SEQUENCE [LARGE SCALE GENOMIC DNA]</scope>
    <source>
        <strain evidence="11 12">NBRC 107573</strain>
    </source>
</reference>
<dbReference type="GO" id="GO:0045454">
    <property type="term" value="P:cell redox homeostasis"/>
    <property type="evidence" value="ECO:0007669"/>
    <property type="project" value="InterPro"/>
</dbReference>
<keyword evidence="4 11" id="KW-0067">ATP-binding</keyword>
<feature type="transmembrane region" description="Helical" evidence="8">
    <location>
        <begin position="144"/>
        <end position="165"/>
    </location>
</feature>
<accession>A0A512H715</accession>
<keyword evidence="3" id="KW-0547">Nucleotide-binding</keyword>
<comment type="caution">
    <text evidence="11">The sequence shown here is derived from an EMBL/GenBank/DDBJ whole genome shotgun (WGS) entry which is preliminary data.</text>
</comment>
<dbReference type="PROSITE" id="PS00211">
    <property type="entry name" value="ABC_TRANSPORTER_1"/>
    <property type="match status" value="1"/>
</dbReference>
<evidence type="ECO:0000256" key="8">
    <source>
        <dbReference type="SAM" id="Phobius"/>
    </source>
</evidence>
<feature type="transmembrane region" description="Helical" evidence="8">
    <location>
        <begin position="251"/>
        <end position="274"/>
    </location>
</feature>
<comment type="subcellular location">
    <subcellularLocation>
        <location evidence="1">Cell membrane</location>
        <topology evidence="1">Multi-pass membrane protein</topology>
    </subcellularLocation>
</comment>
<dbReference type="OrthoDB" id="5288404at2"/>
<feature type="transmembrane region" description="Helical" evidence="8">
    <location>
        <begin position="171"/>
        <end position="188"/>
    </location>
</feature>
<evidence type="ECO:0000256" key="2">
    <source>
        <dbReference type="ARBA" id="ARBA00022692"/>
    </source>
</evidence>
<dbReference type="InterPro" id="IPR003439">
    <property type="entry name" value="ABC_transporter-like_ATP-bd"/>
</dbReference>
<dbReference type="Pfam" id="PF00005">
    <property type="entry name" value="ABC_tran"/>
    <property type="match status" value="1"/>
</dbReference>
<evidence type="ECO:0000256" key="5">
    <source>
        <dbReference type="ARBA" id="ARBA00022989"/>
    </source>
</evidence>
<dbReference type="SUPFAM" id="SSF90123">
    <property type="entry name" value="ABC transporter transmembrane region"/>
    <property type="match status" value="1"/>
</dbReference>
<evidence type="ECO:0000256" key="7">
    <source>
        <dbReference type="SAM" id="MobiDB-lite"/>
    </source>
</evidence>
<dbReference type="GO" id="GO:0005524">
    <property type="term" value="F:ATP binding"/>
    <property type="evidence" value="ECO:0007669"/>
    <property type="project" value="UniProtKB-KW"/>
</dbReference>
<dbReference type="Proteomes" id="UP000321567">
    <property type="component" value="Unassembled WGS sequence"/>
</dbReference>
<dbReference type="PANTHER" id="PTHR24221:SF654">
    <property type="entry name" value="ATP-BINDING CASSETTE SUB-FAMILY B MEMBER 6"/>
    <property type="match status" value="1"/>
</dbReference>
<dbReference type="Gene3D" id="1.20.1560.10">
    <property type="entry name" value="ABC transporter type 1, transmembrane domain"/>
    <property type="match status" value="1"/>
</dbReference>
<name>A0A512H715_9PROT</name>
<proteinExistence type="predicted"/>
<dbReference type="EMBL" id="BJZO01000029">
    <property type="protein sequence ID" value="GEO81221.1"/>
    <property type="molecule type" value="Genomic_DNA"/>
</dbReference>
<evidence type="ECO:0000313" key="12">
    <source>
        <dbReference type="Proteomes" id="UP000321567"/>
    </source>
</evidence>
<organism evidence="11 12">
    <name type="scientific">Pararhodospirillum oryzae</name>
    <dbReference type="NCBI Taxonomy" id="478448"/>
    <lineage>
        <taxon>Bacteria</taxon>
        <taxon>Pseudomonadati</taxon>
        <taxon>Pseudomonadota</taxon>
        <taxon>Alphaproteobacteria</taxon>
        <taxon>Rhodospirillales</taxon>
        <taxon>Rhodospirillaceae</taxon>
        <taxon>Pararhodospirillum</taxon>
    </lineage>
</organism>
<dbReference type="InterPro" id="IPR003593">
    <property type="entry name" value="AAA+_ATPase"/>
</dbReference>
<dbReference type="AlphaFoldDB" id="A0A512H715"/>
<dbReference type="GO" id="GO:0005886">
    <property type="term" value="C:plasma membrane"/>
    <property type="evidence" value="ECO:0007669"/>
    <property type="project" value="UniProtKB-SubCell"/>
</dbReference>
<sequence>MSLFFDRMGFLAGLWREARWKASAGLVLAVITTLANIVLLAVSGWFITGMALAGAGGGAFNYFFPAALIRAAAIARAGGRYLERLVTHDATLRLIARLRPRLFAALAERPGRPASPDAALHGADLAGRLGGDLDAVQRLSLQGVLPVLVALIVVPIGITVCAHFLPQAALVLTAGMVVAGGLVPLVLARAGRRVGPPLVTARVALRVALVDLIGGQEELRACGALPRFQDRAREVEDRAVRLSKRAAWIESLGLAGLALLTQVTVWGMVLVAAGQVDGPILVLLAFLGLALFEPLGPLPEAFQRLGASFAALDRVRALAPASPDTKRRASPALPASPSASPSSSPSPSPSPSPARATAPAVRLDSVSVAGIEGGRPALREVSLELPPGGRLGVVGPSGAGKSTLVSLLAGTLAWDRGRVLVNERPVEGPHDPALHGLVALAPQAPLLLAGSVRRNLRLGAPEASDEALRAALETVVLSKWLAALPEGLDTPLGAAGRPVSGGEARRLSLARALLGAGPVLVLDEPGEGLDPALEARVLDQVLTAAGTAGRAVLLVTHRPHGLERMDKVACLDQGRVVDAGAPWDLARMPGPFRQFLEAAAL</sequence>
<dbReference type="InterPro" id="IPR017871">
    <property type="entry name" value="ABC_transporter-like_CS"/>
</dbReference>
<gene>
    <name evidence="11" type="ORF">ROR02_13520</name>
</gene>
<evidence type="ECO:0000313" key="11">
    <source>
        <dbReference type="EMBL" id="GEO81221.1"/>
    </source>
</evidence>
<evidence type="ECO:0000256" key="1">
    <source>
        <dbReference type="ARBA" id="ARBA00004651"/>
    </source>
</evidence>
<dbReference type="NCBIfam" id="TIGR02868">
    <property type="entry name" value="CydC"/>
    <property type="match status" value="1"/>
</dbReference>
<dbReference type="GO" id="GO:0016887">
    <property type="term" value="F:ATP hydrolysis activity"/>
    <property type="evidence" value="ECO:0007669"/>
    <property type="project" value="InterPro"/>
</dbReference>
<dbReference type="RefSeq" id="WP_147163261.1">
    <property type="nucleotide sequence ID" value="NZ_BJZO01000029.1"/>
</dbReference>
<feature type="compositionally biased region" description="Low complexity" evidence="7">
    <location>
        <begin position="330"/>
        <end position="343"/>
    </location>
</feature>
<dbReference type="PROSITE" id="PS50893">
    <property type="entry name" value="ABC_TRANSPORTER_2"/>
    <property type="match status" value="1"/>
</dbReference>
<evidence type="ECO:0000259" key="9">
    <source>
        <dbReference type="PROSITE" id="PS50893"/>
    </source>
</evidence>
<feature type="transmembrane region" description="Helical" evidence="8">
    <location>
        <begin position="59"/>
        <end position="78"/>
    </location>
</feature>
<dbReference type="PROSITE" id="PS50929">
    <property type="entry name" value="ABC_TM1F"/>
    <property type="match status" value="1"/>
</dbReference>
<keyword evidence="12" id="KW-1185">Reference proteome</keyword>
<feature type="region of interest" description="Disordered" evidence="7">
    <location>
        <begin position="320"/>
        <end position="359"/>
    </location>
</feature>
<keyword evidence="6 8" id="KW-0472">Membrane</keyword>
<feature type="domain" description="ABC transporter" evidence="9">
    <location>
        <begin position="361"/>
        <end position="598"/>
    </location>
</feature>
<evidence type="ECO:0000256" key="4">
    <source>
        <dbReference type="ARBA" id="ARBA00022840"/>
    </source>
</evidence>
<evidence type="ECO:0000256" key="3">
    <source>
        <dbReference type="ARBA" id="ARBA00022741"/>
    </source>
</evidence>
<dbReference type="InterPro" id="IPR011527">
    <property type="entry name" value="ABC1_TM_dom"/>
</dbReference>
<keyword evidence="2 8" id="KW-0812">Transmembrane</keyword>